<dbReference type="PRINTS" id="PR00103">
    <property type="entry name" value="CAMPKINASE"/>
</dbReference>
<evidence type="ECO:0000259" key="1">
    <source>
        <dbReference type="PROSITE" id="PS50042"/>
    </source>
</evidence>
<dbReference type="InterPro" id="IPR014710">
    <property type="entry name" value="RmlC-like_jellyroll"/>
</dbReference>
<dbReference type="InterPro" id="IPR018490">
    <property type="entry name" value="cNMP-bd_dom_sf"/>
</dbReference>
<dbReference type="EMBL" id="JAFGIX010000052">
    <property type="protein sequence ID" value="MBN1573551.1"/>
    <property type="molecule type" value="Genomic_DNA"/>
</dbReference>
<reference evidence="2" key="2">
    <citation type="submission" date="2021-01" db="EMBL/GenBank/DDBJ databases">
        <authorList>
            <person name="Hahn C.R."/>
            <person name="Youssef N.H."/>
            <person name="Elshahed M."/>
        </authorList>
    </citation>
    <scope>NUCLEOTIDE SEQUENCE</scope>
    <source>
        <strain evidence="2">Zod_Metabat.24</strain>
    </source>
</reference>
<gene>
    <name evidence="2" type="ORF">JW984_10185</name>
</gene>
<sequence>MEAEILKSIYLFEDLNDEELTKVAGIVSEEKFPKDHALFKEGDKGDKFYIIRTGSVRVSQAIGGAGEEALTILEKGEYFGEMALIDDAPRSADLIVHEDTELLVISKKDFDDLLFFDKDIAYKILWAFVRTFSSRLRETNEKIKAFLHMAGNF</sequence>
<dbReference type="InterPro" id="IPR000595">
    <property type="entry name" value="cNMP-bd_dom"/>
</dbReference>
<dbReference type="SUPFAM" id="SSF51206">
    <property type="entry name" value="cAMP-binding domain-like"/>
    <property type="match status" value="1"/>
</dbReference>
<dbReference type="AlphaFoldDB" id="A0A9D8KGU3"/>
<reference evidence="2" key="1">
    <citation type="journal article" date="2021" name="Environ. Microbiol.">
        <title>Genomic characterization of three novel Desulfobacterota classes expand the metabolic and phylogenetic diversity of the phylum.</title>
        <authorList>
            <person name="Murphy C.L."/>
            <person name="Biggerstaff J."/>
            <person name="Eichhorn A."/>
            <person name="Ewing E."/>
            <person name="Shahan R."/>
            <person name="Soriano D."/>
            <person name="Stewart S."/>
            <person name="VanMol K."/>
            <person name="Walker R."/>
            <person name="Walters P."/>
            <person name="Elshahed M.S."/>
            <person name="Youssef N.H."/>
        </authorList>
    </citation>
    <scope>NUCLEOTIDE SEQUENCE</scope>
    <source>
        <strain evidence="2">Zod_Metabat.24</strain>
    </source>
</reference>
<dbReference type="SMART" id="SM00100">
    <property type="entry name" value="cNMP"/>
    <property type="match status" value="1"/>
</dbReference>
<dbReference type="Pfam" id="PF00027">
    <property type="entry name" value="cNMP_binding"/>
    <property type="match status" value="1"/>
</dbReference>
<organism evidence="2 3">
    <name type="scientific">Candidatus Zymogenus saltonus</name>
    <dbReference type="NCBI Taxonomy" id="2844893"/>
    <lineage>
        <taxon>Bacteria</taxon>
        <taxon>Deltaproteobacteria</taxon>
        <taxon>Candidatus Zymogenia</taxon>
        <taxon>Candidatus Zymogeniales</taxon>
        <taxon>Candidatus Zymogenaceae</taxon>
        <taxon>Candidatus Zymogenus</taxon>
    </lineage>
</organism>
<proteinExistence type="predicted"/>
<dbReference type="InterPro" id="IPR018488">
    <property type="entry name" value="cNMP-bd_CS"/>
</dbReference>
<dbReference type="Proteomes" id="UP000809273">
    <property type="component" value="Unassembled WGS sequence"/>
</dbReference>
<feature type="domain" description="Cyclic nucleotide-binding" evidence="1">
    <location>
        <begin position="11"/>
        <end position="131"/>
    </location>
</feature>
<dbReference type="PANTHER" id="PTHR23011:SF28">
    <property type="entry name" value="CYCLIC NUCLEOTIDE-BINDING DOMAIN CONTAINING PROTEIN"/>
    <property type="match status" value="1"/>
</dbReference>
<dbReference type="CDD" id="cd00038">
    <property type="entry name" value="CAP_ED"/>
    <property type="match status" value="1"/>
</dbReference>
<dbReference type="PROSITE" id="PS50042">
    <property type="entry name" value="CNMP_BINDING_3"/>
    <property type="match status" value="1"/>
</dbReference>
<accession>A0A9D8KGU3</accession>
<dbReference type="Gene3D" id="2.60.120.10">
    <property type="entry name" value="Jelly Rolls"/>
    <property type="match status" value="1"/>
</dbReference>
<evidence type="ECO:0000313" key="3">
    <source>
        <dbReference type="Proteomes" id="UP000809273"/>
    </source>
</evidence>
<protein>
    <submittedName>
        <fullName evidence="2">Cyclic nucleotide-binding domain-containing protein</fullName>
    </submittedName>
</protein>
<evidence type="ECO:0000313" key="2">
    <source>
        <dbReference type="EMBL" id="MBN1573551.1"/>
    </source>
</evidence>
<name>A0A9D8KGU3_9DELT</name>
<dbReference type="PROSITE" id="PS00889">
    <property type="entry name" value="CNMP_BINDING_2"/>
    <property type="match status" value="1"/>
</dbReference>
<comment type="caution">
    <text evidence="2">The sequence shown here is derived from an EMBL/GenBank/DDBJ whole genome shotgun (WGS) entry which is preliminary data.</text>
</comment>
<dbReference type="PANTHER" id="PTHR23011">
    <property type="entry name" value="CYCLIC NUCLEOTIDE-BINDING DOMAIN CONTAINING PROTEIN"/>
    <property type="match status" value="1"/>
</dbReference>